<sequence length="40" mass="4454">MAVGGPESCGWIGLKPPVERAAKWSIEDNQEEHNQLNSFK</sequence>
<evidence type="ECO:0000313" key="2">
    <source>
        <dbReference type="Proteomes" id="UP000308092"/>
    </source>
</evidence>
<accession>A0A4V3UPA5</accession>
<proteinExistence type="predicted"/>
<dbReference type="Proteomes" id="UP000308092">
    <property type="component" value="Unassembled WGS sequence"/>
</dbReference>
<evidence type="ECO:0000313" key="1">
    <source>
        <dbReference type="EMBL" id="THC94354.1"/>
    </source>
</evidence>
<keyword evidence="2" id="KW-1185">Reference proteome</keyword>
<dbReference type="VEuPathDB" id="FungiDB:EYZ11_006152"/>
<protein>
    <submittedName>
        <fullName evidence="1">Uncharacterized protein</fullName>
    </submittedName>
</protein>
<gene>
    <name evidence="1" type="ORF">EYZ11_006152</name>
</gene>
<dbReference type="EMBL" id="SOSA01000212">
    <property type="protein sequence ID" value="THC94354.1"/>
    <property type="molecule type" value="Genomic_DNA"/>
</dbReference>
<organism evidence="1 2">
    <name type="scientific">Aspergillus tanneri</name>
    <dbReference type="NCBI Taxonomy" id="1220188"/>
    <lineage>
        <taxon>Eukaryota</taxon>
        <taxon>Fungi</taxon>
        <taxon>Dikarya</taxon>
        <taxon>Ascomycota</taxon>
        <taxon>Pezizomycotina</taxon>
        <taxon>Eurotiomycetes</taxon>
        <taxon>Eurotiomycetidae</taxon>
        <taxon>Eurotiales</taxon>
        <taxon>Aspergillaceae</taxon>
        <taxon>Aspergillus</taxon>
        <taxon>Aspergillus subgen. Circumdati</taxon>
    </lineage>
</organism>
<comment type="caution">
    <text evidence="1">The sequence shown here is derived from an EMBL/GenBank/DDBJ whole genome shotgun (WGS) entry which is preliminary data.</text>
</comment>
<reference evidence="1 2" key="1">
    <citation type="submission" date="2019-03" db="EMBL/GenBank/DDBJ databases">
        <title>The genome sequence of a newly discovered highly antifungal drug resistant Aspergillus species, Aspergillus tanneri NIH 1004.</title>
        <authorList>
            <person name="Mounaud S."/>
            <person name="Singh I."/>
            <person name="Joardar V."/>
            <person name="Pakala S."/>
            <person name="Pakala S."/>
            <person name="Venepally P."/>
            <person name="Hoover J."/>
            <person name="Nierman W."/>
            <person name="Chung J."/>
            <person name="Losada L."/>
        </authorList>
    </citation>
    <scope>NUCLEOTIDE SEQUENCE [LARGE SCALE GENOMIC DNA]</scope>
    <source>
        <strain evidence="1 2">NIH1004</strain>
    </source>
</reference>
<dbReference type="AlphaFoldDB" id="A0A4V3UPA5"/>
<name>A0A4V3UPA5_9EURO</name>